<accession>A0A6M0RAD3</accession>
<dbReference type="EMBL" id="SXDP01000005">
    <property type="protein sequence ID" value="NEZ47182.1"/>
    <property type="molecule type" value="Genomic_DNA"/>
</dbReference>
<dbReference type="RefSeq" id="WP_163249266.1">
    <property type="nucleotide sequence ID" value="NZ_SXDP01000005.1"/>
</dbReference>
<dbReference type="Proteomes" id="UP000473885">
    <property type="component" value="Unassembled WGS sequence"/>
</dbReference>
<keyword evidence="2" id="KW-1185">Reference proteome</keyword>
<proteinExistence type="predicted"/>
<dbReference type="AlphaFoldDB" id="A0A6M0RAD3"/>
<evidence type="ECO:0008006" key="3">
    <source>
        <dbReference type="Google" id="ProtNLM"/>
    </source>
</evidence>
<gene>
    <name evidence="1" type="ORF">FDF74_08160</name>
</gene>
<comment type="caution">
    <text evidence="1">The sequence shown here is derived from an EMBL/GenBank/DDBJ whole genome shotgun (WGS) entry which is preliminary data.</text>
</comment>
<name>A0A6M0RAD3_9CLOT</name>
<reference evidence="1 2" key="1">
    <citation type="submission" date="2019-04" db="EMBL/GenBank/DDBJ databases">
        <title>Genome sequencing of Clostridium botulinum Groups I-IV and Clostridium butyricum.</title>
        <authorList>
            <person name="Brunt J."/>
            <person name="Van Vliet A.H.M."/>
            <person name="Stringer S.C."/>
            <person name="Carter A.T."/>
            <person name="Peck M.W."/>
        </authorList>
    </citation>
    <scope>NUCLEOTIDE SEQUENCE [LARGE SCALE GENOMIC DNA]</scope>
    <source>
        <strain evidence="1 2">IFR 18/094</strain>
    </source>
</reference>
<evidence type="ECO:0000313" key="1">
    <source>
        <dbReference type="EMBL" id="NEZ47182.1"/>
    </source>
</evidence>
<protein>
    <recommendedName>
        <fullName evidence="3">DUF3139 domain-containing protein</fullName>
    </recommendedName>
</protein>
<sequence length="121" mass="13719">MKKQSKTVLVVIISILVGVGAYCGYQKHNLNKRVEISNEIIKDKGIKNNNIYKGIVNEILKSDNKLEHAYISHNGDTIMINLKFKKGISDKDKYSKVTNYMDMVRGKYKGKNINTTIVPNS</sequence>
<organism evidence="1 2">
    <name type="scientific">Clostridium niameyense</name>
    <dbReference type="NCBI Taxonomy" id="1622073"/>
    <lineage>
        <taxon>Bacteria</taxon>
        <taxon>Bacillati</taxon>
        <taxon>Bacillota</taxon>
        <taxon>Clostridia</taxon>
        <taxon>Eubacteriales</taxon>
        <taxon>Clostridiaceae</taxon>
        <taxon>Clostridium</taxon>
    </lineage>
</organism>
<evidence type="ECO:0000313" key="2">
    <source>
        <dbReference type="Proteomes" id="UP000473885"/>
    </source>
</evidence>